<keyword evidence="3" id="KW-1185">Reference proteome</keyword>
<feature type="transmembrane region" description="Helical" evidence="1">
    <location>
        <begin position="191"/>
        <end position="224"/>
    </location>
</feature>
<organism evidence="2 3">
    <name type="scientific">Microctonus hyperodae</name>
    <name type="common">Parasitoid wasp</name>
    <dbReference type="NCBI Taxonomy" id="165561"/>
    <lineage>
        <taxon>Eukaryota</taxon>
        <taxon>Metazoa</taxon>
        <taxon>Ecdysozoa</taxon>
        <taxon>Arthropoda</taxon>
        <taxon>Hexapoda</taxon>
        <taxon>Insecta</taxon>
        <taxon>Pterygota</taxon>
        <taxon>Neoptera</taxon>
        <taxon>Endopterygota</taxon>
        <taxon>Hymenoptera</taxon>
        <taxon>Apocrita</taxon>
        <taxon>Ichneumonoidea</taxon>
        <taxon>Braconidae</taxon>
        <taxon>Euphorinae</taxon>
        <taxon>Microctonus</taxon>
    </lineage>
</organism>
<feature type="transmembrane region" description="Helical" evidence="1">
    <location>
        <begin position="63"/>
        <end position="84"/>
    </location>
</feature>
<feature type="non-terminal residue" evidence="2">
    <location>
        <position position="289"/>
    </location>
</feature>
<dbReference type="AlphaFoldDB" id="A0AA39KQ62"/>
<keyword evidence="1" id="KW-1133">Transmembrane helix</keyword>
<feature type="transmembrane region" description="Helical" evidence="1">
    <location>
        <begin position="268"/>
        <end position="288"/>
    </location>
</feature>
<protein>
    <submittedName>
        <fullName evidence="2">Uncharacterized protein</fullName>
    </submittedName>
</protein>
<dbReference type="EMBL" id="JAQQBR010000704">
    <property type="protein sequence ID" value="KAK0169647.1"/>
    <property type="molecule type" value="Genomic_DNA"/>
</dbReference>
<feature type="transmembrane region" description="Helical" evidence="1">
    <location>
        <begin position="148"/>
        <end position="171"/>
    </location>
</feature>
<evidence type="ECO:0000313" key="3">
    <source>
        <dbReference type="Proteomes" id="UP001168972"/>
    </source>
</evidence>
<evidence type="ECO:0000256" key="1">
    <source>
        <dbReference type="SAM" id="Phobius"/>
    </source>
</evidence>
<gene>
    <name evidence="2" type="ORF">PV327_011458</name>
</gene>
<reference evidence="2" key="2">
    <citation type="submission" date="2023-03" db="EMBL/GenBank/DDBJ databases">
        <authorList>
            <person name="Inwood S.N."/>
            <person name="Skelly J.G."/>
            <person name="Guhlin J."/>
            <person name="Harrop T.W.R."/>
            <person name="Goldson S.G."/>
            <person name="Dearden P.K."/>
        </authorList>
    </citation>
    <scope>NUCLEOTIDE SEQUENCE</scope>
    <source>
        <strain evidence="2">Lincoln</strain>
        <tissue evidence="2">Whole body</tissue>
    </source>
</reference>
<keyword evidence="1" id="KW-0812">Transmembrane</keyword>
<sequence length="289" mass="33647">QHLQSICEFLKRVPIKISRETKFIIMNVTLVLRAVIICAKITSTWPSNINLNFFIRILKNFQWFLSLLNAIGLFIPLLLGAYHYRNEPTKLMKVLSETTALTIVLFNLILCKWQENNLRVLLAEVISFVKTIKDDNEIIFHNWVNRYLSLWIFGVVLFAQAAIVFSFGPFVTSDLLPATTWYPFEIKPFTMRHYLFFIQQVIAIFQTGLGITTDITISFLLCYLSAKLNILDIQIKSSRELKELNYCINEHENCIRFYKLLTHTARFMLLKSNFLMTMTIIFGAVPLLS</sequence>
<evidence type="ECO:0000313" key="2">
    <source>
        <dbReference type="EMBL" id="KAK0169647.1"/>
    </source>
</evidence>
<keyword evidence="1" id="KW-0472">Membrane</keyword>
<feature type="transmembrane region" description="Helical" evidence="1">
    <location>
        <begin position="21"/>
        <end position="43"/>
    </location>
</feature>
<comment type="caution">
    <text evidence="2">The sequence shown here is derived from an EMBL/GenBank/DDBJ whole genome shotgun (WGS) entry which is preliminary data.</text>
</comment>
<accession>A0AA39KQ62</accession>
<feature type="non-terminal residue" evidence="2">
    <location>
        <position position="1"/>
    </location>
</feature>
<dbReference type="Proteomes" id="UP001168972">
    <property type="component" value="Unassembled WGS sequence"/>
</dbReference>
<name>A0AA39KQ62_MICHY</name>
<reference evidence="2" key="1">
    <citation type="journal article" date="2023" name="bioRxiv">
        <title>Scaffold-level genome assemblies of two parasitoid biocontrol wasps reveal the parthenogenesis mechanism and an associated novel virus.</title>
        <authorList>
            <person name="Inwood S."/>
            <person name="Skelly J."/>
            <person name="Guhlin J."/>
            <person name="Harrop T."/>
            <person name="Goldson S."/>
            <person name="Dearden P."/>
        </authorList>
    </citation>
    <scope>NUCLEOTIDE SEQUENCE</scope>
    <source>
        <strain evidence="2">Lincoln</strain>
        <tissue evidence="2">Whole body</tissue>
    </source>
</reference>
<proteinExistence type="predicted"/>